<keyword evidence="4" id="KW-0963">Cytoplasm</keyword>
<dbReference type="CDD" id="cd23766">
    <property type="entry name" value="IQCG"/>
    <property type="match status" value="1"/>
</dbReference>
<evidence type="ECO:0000256" key="8">
    <source>
        <dbReference type="ARBA" id="ARBA00023273"/>
    </source>
</evidence>
<keyword evidence="8" id="KW-0966">Cell projection</keyword>
<protein>
    <recommendedName>
        <fullName evidence="3">Dynein regulatory complex protein 9</fullName>
    </recommendedName>
    <alternativeName>
        <fullName evidence="9">IQ domain-containing protein G</fullName>
    </alternativeName>
</protein>
<evidence type="ECO:0000313" key="11">
    <source>
        <dbReference type="EMBL" id="KAL3281474.1"/>
    </source>
</evidence>
<dbReference type="EMBL" id="JABFTP020000144">
    <property type="protein sequence ID" value="KAL3281474.1"/>
    <property type="molecule type" value="Genomic_DNA"/>
</dbReference>
<comment type="caution">
    <text evidence="11">The sequence shown here is derived from an EMBL/GenBank/DDBJ whole genome shotgun (WGS) entry which is preliminary data.</text>
</comment>
<evidence type="ECO:0000256" key="7">
    <source>
        <dbReference type="ARBA" id="ARBA00023212"/>
    </source>
</evidence>
<dbReference type="PROSITE" id="PS50096">
    <property type="entry name" value="IQ"/>
    <property type="match status" value="1"/>
</dbReference>
<evidence type="ECO:0000256" key="10">
    <source>
        <dbReference type="SAM" id="Coils"/>
    </source>
</evidence>
<comment type="subcellular location">
    <subcellularLocation>
        <location evidence="1">Cytoplasm</location>
        <location evidence="1">Cytoskeleton</location>
        <location evidence="1">Flagellum axoneme</location>
    </subcellularLocation>
</comment>
<gene>
    <name evidence="11" type="ORF">HHI36_004683</name>
</gene>
<keyword evidence="10" id="KW-0175">Coiled coil</keyword>
<keyword evidence="5" id="KW-0282">Flagellum</keyword>
<sequence>MFFFQPSRQQNDEVNSENSSIENKTIRFVEKYTVITDRRRKTMRAPRSFKTADEEDPELEDILSISFTDMEQEQCHLPRMIALAMASIIDDATESCCIMSKTFGLPDLQLDMTQKSLAERNEQLRSHSTLFNPESLEDYSKTQKIYMIRKLHADIVFLQNILAKGVKCLLFDSNYHPWLMYIGNYDLELEQDSKLLEMVEKKTQTLRELKDQLHSDKIRFQSDSDELSLAIGRARDDLEDFIIHSEIKQVYLDNWEKSRRQQNYRVKTGREDMFQQRINTARSDSRKENRVHSEIGSYMAEFFQDTENSIQEWMNTYDKDIEKKEEDILKMGFNIESLNNDLNSLREQYDKRNQEINDWLEKKAEKERIEEEKRFLNRMATKIQAWWRGTMVRNKLGPYRPVSKRRDKKKKKK</sequence>
<dbReference type="InterPro" id="IPR000048">
    <property type="entry name" value="IQ_motif_EF-hand-BS"/>
</dbReference>
<feature type="coiled-coil region" evidence="10">
    <location>
        <begin position="335"/>
        <end position="362"/>
    </location>
</feature>
<evidence type="ECO:0000256" key="6">
    <source>
        <dbReference type="ARBA" id="ARBA00023069"/>
    </source>
</evidence>
<dbReference type="AlphaFoldDB" id="A0ABD2NS76"/>
<evidence type="ECO:0000256" key="3">
    <source>
        <dbReference type="ARBA" id="ARBA00013738"/>
    </source>
</evidence>
<dbReference type="Pfam" id="PF00612">
    <property type="entry name" value="IQ"/>
    <property type="match status" value="1"/>
</dbReference>
<keyword evidence="12" id="KW-1185">Reference proteome</keyword>
<dbReference type="PANTHER" id="PTHR14871">
    <property type="entry name" value="DYNEIN REGULATORY COMPLEX PROTEIN 9"/>
    <property type="match status" value="1"/>
</dbReference>
<organism evidence="11 12">
    <name type="scientific">Cryptolaemus montrouzieri</name>
    <dbReference type="NCBI Taxonomy" id="559131"/>
    <lineage>
        <taxon>Eukaryota</taxon>
        <taxon>Metazoa</taxon>
        <taxon>Ecdysozoa</taxon>
        <taxon>Arthropoda</taxon>
        <taxon>Hexapoda</taxon>
        <taxon>Insecta</taxon>
        <taxon>Pterygota</taxon>
        <taxon>Neoptera</taxon>
        <taxon>Endopterygota</taxon>
        <taxon>Coleoptera</taxon>
        <taxon>Polyphaga</taxon>
        <taxon>Cucujiformia</taxon>
        <taxon>Coccinelloidea</taxon>
        <taxon>Coccinellidae</taxon>
        <taxon>Scymninae</taxon>
        <taxon>Scymnini</taxon>
        <taxon>Cryptolaemus</taxon>
    </lineage>
</organism>
<evidence type="ECO:0000256" key="9">
    <source>
        <dbReference type="ARBA" id="ARBA00032183"/>
    </source>
</evidence>
<evidence type="ECO:0000256" key="1">
    <source>
        <dbReference type="ARBA" id="ARBA00004611"/>
    </source>
</evidence>
<name>A0ABD2NS76_9CUCU</name>
<dbReference type="InterPro" id="IPR042618">
    <property type="entry name" value="IQCG"/>
</dbReference>
<dbReference type="Proteomes" id="UP001516400">
    <property type="component" value="Unassembled WGS sequence"/>
</dbReference>
<evidence type="ECO:0000313" key="12">
    <source>
        <dbReference type="Proteomes" id="UP001516400"/>
    </source>
</evidence>
<reference evidence="11 12" key="1">
    <citation type="journal article" date="2021" name="BMC Biol.">
        <title>Horizontally acquired antibacterial genes associated with adaptive radiation of ladybird beetles.</title>
        <authorList>
            <person name="Li H.S."/>
            <person name="Tang X.F."/>
            <person name="Huang Y.H."/>
            <person name="Xu Z.Y."/>
            <person name="Chen M.L."/>
            <person name="Du X.Y."/>
            <person name="Qiu B.Y."/>
            <person name="Chen P.T."/>
            <person name="Zhang W."/>
            <person name="Slipinski A."/>
            <person name="Escalona H.E."/>
            <person name="Waterhouse R.M."/>
            <person name="Zwick A."/>
            <person name="Pang H."/>
        </authorList>
    </citation>
    <scope>NUCLEOTIDE SEQUENCE [LARGE SCALE GENOMIC DNA]</scope>
    <source>
        <strain evidence="11">SYSU2018</strain>
    </source>
</reference>
<evidence type="ECO:0000256" key="4">
    <source>
        <dbReference type="ARBA" id="ARBA00022490"/>
    </source>
</evidence>
<keyword evidence="6" id="KW-0969">Cilium</keyword>
<proteinExistence type="inferred from homology"/>
<comment type="similarity">
    <text evidence="2">Belongs to the DRC9 family.</text>
</comment>
<evidence type="ECO:0000256" key="5">
    <source>
        <dbReference type="ARBA" id="ARBA00022846"/>
    </source>
</evidence>
<dbReference type="PANTHER" id="PTHR14871:SF1">
    <property type="entry name" value="DYNEIN REGULATORY COMPLEX PROTEIN 9"/>
    <property type="match status" value="1"/>
</dbReference>
<keyword evidence="7" id="KW-0206">Cytoskeleton</keyword>
<accession>A0ABD2NS76</accession>
<evidence type="ECO:0000256" key="2">
    <source>
        <dbReference type="ARBA" id="ARBA00008222"/>
    </source>
</evidence>